<dbReference type="OrthoDB" id="9801424at2"/>
<keyword evidence="3" id="KW-0479">Metal-binding</keyword>
<dbReference type="InterPro" id="IPR058240">
    <property type="entry name" value="rSAM_sf"/>
</dbReference>
<dbReference type="PANTHER" id="PTHR43409">
    <property type="entry name" value="ANAEROBIC MAGNESIUM-PROTOPORPHYRIN IX MONOMETHYL ESTER CYCLASE-RELATED"/>
    <property type="match status" value="1"/>
</dbReference>
<evidence type="ECO:0000256" key="3">
    <source>
        <dbReference type="ARBA" id="ARBA00022723"/>
    </source>
</evidence>
<dbReference type="Gene3D" id="3.80.30.20">
    <property type="entry name" value="tm_1862 like domain"/>
    <property type="match status" value="1"/>
</dbReference>
<proteinExistence type="predicted"/>
<dbReference type="Proteomes" id="UP000223913">
    <property type="component" value="Unassembled WGS sequence"/>
</dbReference>
<evidence type="ECO:0000256" key="4">
    <source>
        <dbReference type="ARBA" id="ARBA00023004"/>
    </source>
</evidence>
<name>A0A2D0MWQ0_FLAN2</name>
<dbReference type="RefSeq" id="WP_099155971.1">
    <property type="nucleotide sequence ID" value="NZ_PDUD01000092.1"/>
</dbReference>
<gene>
    <name evidence="7" type="ORF">CRP01_41315</name>
</gene>
<reference evidence="7 8" key="1">
    <citation type="submission" date="2017-10" db="EMBL/GenBank/DDBJ databases">
        <title>The draft genome sequence of Lewinella nigricans NBRC 102662.</title>
        <authorList>
            <person name="Wang K."/>
        </authorList>
    </citation>
    <scope>NUCLEOTIDE SEQUENCE [LARGE SCALE GENOMIC DNA]</scope>
    <source>
        <strain evidence="7 8">NBRC 102662</strain>
    </source>
</reference>
<protein>
    <submittedName>
        <fullName evidence="7">Radical SAM protein</fullName>
    </submittedName>
</protein>
<dbReference type="SFLD" id="SFLDS00029">
    <property type="entry name" value="Radical_SAM"/>
    <property type="match status" value="1"/>
</dbReference>
<dbReference type="Pfam" id="PF04055">
    <property type="entry name" value="Radical_SAM"/>
    <property type="match status" value="1"/>
</dbReference>
<feature type="domain" description="Radical SAM core" evidence="6">
    <location>
        <begin position="340"/>
        <end position="583"/>
    </location>
</feature>
<dbReference type="InterPro" id="IPR006638">
    <property type="entry name" value="Elp3/MiaA/NifB-like_rSAM"/>
</dbReference>
<dbReference type="InterPro" id="IPR023404">
    <property type="entry name" value="rSAM_horseshoe"/>
</dbReference>
<organism evidence="7 8">
    <name type="scientific">Flavilitoribacter nigricans (strain ATCC 23147 / DSM 23189 / NBRC 102662 / NCIMB 1420 / SS-2)</name>
    <name type="common">Lewinella nigricans</name>
    <dbReference type="NCBI Taxonomy" id="1122177"/>
    <lineage>
        <taxon>Bacteria</taxon>
        <taxon>Pseudomonadati</taxon>
        <taxon>Bacteroidota</taxon>
        <taxon>Saprospiria</taxon>
        <taxon>Saprospirales</taxon>
        <taxon>Lewinellaceae</taxon>
        <taxon>Flavilitoribacter</taxon>
    </lineage>
</organism>
<dbReference type="SFLD" id="SFLDG01082">
    <property type="entry name" value="B12-binding_domain_containing"/>
    <property type="match status" value="1"/>
</dbReference>
<evidence type="ECO:0000313" key="7">
    <source>
        <dbReference type="EMBL" id="PHN00610.1"/>
    </source>
</evidence>
<evidence type="ECO:0000256" key="5">
    <source>
        <dbReference type="ARBA" id="ARBA00023014"/>
    </source>
</evidence>
<comment type="caution">
    <text evidence="7">The sequence shown here is derived from an EMBL/GenBank/DDBJ whole genome shotgun (WGS) entry which is preliminary data.</text>
</comment>
<dbReference type="GO" id="GO:0046872">
    <property type="term" value="F:metal ion binding"/>
    <property type="evidence" value="ECO:0007669"/>
    <property type="project" value="UniProtKB-KW"/>
</dbReference>
<keyword evidence="4" id="KW-0408">Iron</keyword>
<dbReference type="EMBL" id="PDUD01000092">
    <property type="protein sequence ID" value="PHN00610.1"/>
    <property type="molecule type" value="Genomic_DNA"/>
</dbReference>
<keyword evidence="2" id="KW-0949">S-adenosyl-L-methionine</keyword>
<keyword evidence="8" id="KW-1185">Reference proteome</keyword>
<comment type="cofactor">
    <cofactor evidence="1">
        <name>[4Fe-4S] cluster</name>
        <dbReference type="ChEBI" id="CHEBI:49883"/>
    </cofactor>
</comment>
<dbReference type="GO" id="GO:0005829">
    <property type="term" value="C:cytosol"/>
    <property type="evidence" value="ECO:0007669"/>
    <property type="project" value="TreeGrafter"/>
</dbReference>
<evidence type="ECO:0000256" key="1">
    <source>
        <dbReference type="ARBA" id="ARBA00001966"/>
    </source>
</evidence>
<accession>A0A2D0MWQ0</accession>
<evidence type="ECO:0000256" key="2">
    <source>
        <dbReference type="ARBA" id="ARBA00022691"/>
    </source>
</evidence>
<dbReference type="GO" id="GO:0003824">
    <property type="term" value="F:catalytic activity"/>
    <property type="evidence" value="ECO:0007669"/>
    <property type="project" value="InterPro"/>
</dbReference>
<dbReference type="AlphaFoldDB" id="A0A2D0MWQ0"/>
<sequence>MKTLLITPPFTQLNTPYPATAYLKGFLATRGIAARQADLGIEVILRVFSRDGLEKLFAAIPLDAEVSENAQRIIQLKDYYRQTIEPVIRFLQDKDPMLAHVICDGEYLPEAGRFAQLDDLEWAFGSLGIRDKARHLATLYLEDLADLIKELVDPHFGFSRYAERLARTATSFDPLYDALRQPLTFIDEFLLEILADKMEQQQPEVVGMSIPFPGNLYGGLRCGQWIKQHFPDTRIIMGGGYVNTELRSLGDERLFEFVDFVTLDDGEAPIWHLFEYFSGTRKMQALKRTFALQHGVVQYFNGSTELDVPQREVGTPDYGDFQLDQFLSVIEIANPMHRLWSDGRWNKLTLAHGCYWGKCSFCDVTLDYIKRYEPVNAALLCDRIETIIAQTGQRGFHFVDEAAPPALMRDLALEIIKRGISISWWTNIRFEQSFTEDLCHLLAASGCIAVSGGLEVASDRLLALMKKGVTVAQVARVSRNFTAAGILVHAYLMYGFPTQTDQETIDSLEMVRQIFEQGIVQSGFWHQFAMTAHSPVGLSPAQYQVTETGPGHGSFANNDLYHDDPSGAEHERYSEGLKKSLFNYMHGICLDYPLQEWFDFRVPEPSIPHDYIYQSILDEPEKYPNPNSKLIWLGGSPSLYAIDKRKKGKWVKYGALDFHNKKTSWTLQLPVPEAEWLENILPQLVPDFASPFTFRQLEENYAASQLGSFHDFFASEAWRQLRENGLLIV</sequence>
<evidence type="ECO:0000313" key="8">
    <source>
        <dbReference type="Proteomes" id="UP000223913"/>
    </source>
</evidence>
<dbReference type="GO" id="GO:0051536">
    <property type="term" value="F:iron-sulfur cluster binding"/>
    <property type="evidence" value="ECO:0007669"/>
    <property type="project" value="UniProtKB-KW"/>
</dbReference>
<dbReference type="PANTHER" id="PTHR43409:SF7">
    <property type="entry name" value="BLL1977 PROTEIN"/>
    <property type="match status" value="1"/>
</dbReference>
<dbReference type="SUPFAM" id="SSF102114">
    <property type="entry name" value="Radical SAM enzymes"/>
    <property type="match status" value="1"/>
</dbReference>
<evidence type="ECO:0000259" key="6">
    <source>
        <dbReference type="PROSITE" id="PS51918"/>
    </source>
</evidence>
<dbReference type="SMART" id="SM00729">
    <property type="entry name" value="Elp3"/>
    <property type="match status" value="1"/>
</dbReference>
<dbReference type="InterPro" id="IPR007197">
    <property type="entry name" value="rSAM"/>
</dbReference>
<dbReference type="PROSITE" id="PS51918">
    <property type="entry name" value="RADICAL_SAM"/>
    <property type="match status" value="1"/>
</dbReference>
<dbReference type="InterPro" id="IPR051198">
    <property type="entry name" value="BchE-like"/>
</dbReference>
<keyword evidence="5" id="KW-0411">Iron-sulfur</keyword>